<feature type="compositionally biased region" description="Basic and acidic residues" evidence="1">
    <location>
        <begin position="31"/>
        <end position="42"/>
    </location>
</feature>
<protein>
    <submittedName>
        <fullName evidence="2">Uncharacterized protein</fullName>
    </submittedName>
</protein>
<feature type="region of interest" description="Disordered" evidence="1">
    <location>
        <begin position="1"/>
        <end position="78"/>
    </location>
</feature>
<sequence>MVDARSDPPYRNLPVATGRGRMPVSGANRIKKSEGGRVDKRNASTGRGRRWMRFTYPPYPTTGGGTPGGTAGRQAQAGRGSGNKIFFLLCAPGRT</sequence>
<feature type="compositionally biased region" description="Gly residues" evidence="1">
    <location>
        <begin position="62"/>
        <end position="71"/>
    </location>
</feature>
<reference evidence="2" key="1">
    <citation type="submission" date="2019-02" db="EMBL/GenBank/DDBJ databases">
        <authorList>
            <person name="Gruber-Vodicka R. H."/>
            <person name="Seah K. B. B."/>
        </authorList>
    </citation>
    <scope>NUCLEOTIDE SEQUENCE</scope>
    <source>
        <strain evidence="2">BECK_DK47</strain>
    </source>
</reference>
<name>A0A450SZT4_9GAMM</name>
<proteinExistence type="predicted"/>
<dbReference type="EMBL" id="CAADEX010000084">
    <property type="protein sequence ID" value="VFJ59575.1"/>
    <property type="molecule type" value="Genomic_DNA"/>
</dbReference>
<evidence type="ECO:0000313" key="2">
    <source>
        <dbReference type="EMBL" id="VFJ59575.1"/>
    </source>
</evidence>
<evidence type="ECO:0000256" key="1">
    <source>
        <dbReference type="SAM" id="MobiDB-lite"/>
    </source>
</evidence>
<organism evidence="2">
    <name type="scientific">Candidatus Kentrum sp. DK</name>
    <dbReference type="NCBI Taxonomy" id="2126562"/>
    <lineage>
        <taxon>Bacteria</taxon>
        <taxon>Pseudomonadati</taxon>
        <taxon>Pseudomonadota</taxon>
        <taxon>Gammaproteobacteria</taxon>
        <taxon>Candidatus Kentrum</taxon>
    </lineage>
</organism>
<dbReference type="AlphaFoldDB" id="A0A450SZT4"/>
<accession>A0A450SZT4</accession>
<gene>
    <name evidence="2" type="ORF">BECKDK2373B_GA0170837_10842</name>
</gene>